<accession>A0A0K2V9A3</accession>
<name>A0A0K2V9A3_LEPSM</name>
<organism evidence="1">
    <name type="scientific">Lepeophtheirus salmonis</name>
    <name type="common">Salmon louse</name>
    <name type="synonym">Caligus salmonis</name>
    <dbReference type="NCBI Taxonomy" id="72036"/>
    <lineage>
        <taxon>Eukaryota</taxon>
        <taxon>Metazoa</taxon>
        <taxon>Ecdysozoa</taxon>
        <taxon>Arthropoda</taxon>
        <taxon>Crustacea</taxon>
        <taxon>Multicrustacea</taxon>
        <taxon>Hexanauplia</taxon>
        <taxon>Copepoda</taxon>
        <taxon>Siphonostomatoida</taxon>
        <taxon>Caligidae</taxon>
        <taxon>Lepeophtheirus</taxon>
    </lineage>
</organism>
<reference evidence="1" key="1">
    <citation type="submission" date="2014-05" db="EMBL/GenBank/DDBJ databases">
        <authorList>
            <person name="Chronopoulou M."/>
        </authorList>
    </citation>
    <scope>NUCLEOTIDE SEQUENCE</scope>
    <source>
        <tissue evidence="1">Whole organism</tissue>
    </source>
</reference>
<protein>
    <submittedName>
        <fullName evidence="1">Uncharacterized protein</fullName>
    </submittedName>
</protein>
<proteinExistence type="predicted"/>
<sequence length="14" mass="1488">MSFSCRSKLASSSP</sequence>
<dbReference type="EMBL" id="HACA01029145">
    <property type="protein sequence ID" value="CDW46506.1"/>
    <property type="molecule type" value="Transcribed_RNA"/>
</dbReference>
<evidence type="ECO:0000313" key="1">
    <source>
        <dbReference type="EMBL" id="CDW46506.1"/>
    </source>
</evidence>